<name>A0A0E9XN59_ANGAN</name>
<proteinExistence type="predicted"/>
<dbReference type="EMBL" id="GBXM01005322">
    <property type="protein sequence ID" value="JAI03256.1"/>
    <property type="molecule type" value="Transcribed_RNA"/>
</dbReference>
<accession>A0A0E9XN59</accession>
<dbReference type="AlphaFoldDB" id="A0A0E9XN59"/>
<organism evidence="1">
    <name type="scientific">Anguilla anguilla</name>
    <name type="common">European freshwater eel</name>
    <name type="synonym">Muraena anguilla</name>
    <dbReference type="NCBI Taxonomy" id="7936"/>
    <lineage>
        <taxon>Eukaryota</taxon>
        <taxon>Metazoa</taxon>
        <taxon>Chordata</taxon>
        <taxon>Craniata</taxon>
        <taxon>Vertebrata</taxon>
        <taxon>Euteleostomi</taxon>
        <taxon>Actinopterygii</taxon>
        <taxon>Neopterygii</taxon>
        <taxon>Teleostei</taxon>
        <taxon>Anguilliformes</taxon>
        <taxon>Anguillidae</taxon>
        <taxon>Anguilla</taxon>
    </lineage>
</organism>
<reference evidence="1" key="2">
    <citation type="journal article" date="2015" name="Fish Shellfish Immunol.">
        <title>Early steps in the European eel (Anguilla anguilla)-Vibrio vulnificus interaction in the gills: Role of the RtxA13 toxin.</title>
        <authorList>
            <person name="Callol A."/>
            <person name="Pajuelo D."/>
            <person name="Ebbesson L."/>
            <person name="Teles M."/>
            <person name="MacKenzie S."/>
            <person name="Amaro C."/>
        </authorList>
    </citation>
    <scope>NUCLEOTIDE SEQUENCE</scope>
</reference>
<reference evidence="1" key="1">
    <citation type="submission" date="2014-11" db="EMBL/GenBank/DDBJ databases">
        <authorList>
            <person name="Amaro Gonzalez C."/>
        </authorList>
    </citation>
    <scope>NUCLEOTIDE SEQUENCE</scope>
</reference>
<evidence type="ECO:0000313" key="1">
    <source>
        <dbReference type="EMBL" id="JAI03256.1"/>
    </source>
</evidence>
<protein>
    <submittedName>
        <fullName evidence="1">Uncharacterized protein</fullName>
    </submittedName>
</protein>
<sequence length="45" mass="5160">MDIPFEGKSNTNAIQRWIHLKFLDVLILDHSVFEAVRAGVISYSQ</sequence>